<comment type="similarity">
    <text evidence="2">Belongs to the CDP-glycerol glycerophosphotransferase family.</text>
</comment>
<keyword evidence="6 7" id="KW-0472">Membrane</keyword>
<dbReference type="InterPro" id="IPR043148">
    <property type="entry name" value="TagF_C"/>
</dbReference>
<dbReference type="Gene3D" id="3.40.50.11820">
    <property type="match status" value="1"/>
</dbReference>
<name>A0A6N4TML2_9FIRM</name>
<proteinExistence type="inferred from homology"/>
<dbReference type="GO" id="GO:0005886">
    <property type="term" value="C:plasma membrane"/>
    <property type="evidence" value="ECO:0007669"/>
    <property type="project" value="UniProtKB-SubCell"/>
</dbReference>
<evidence type="ECO:0000256" key="2">
    <source>
        <dbReference type="ARBA" id="ARBA00010488"/>
    </source>
</evidence>
<comment type="subcellular location">
    <subcellularLocation>
        <location evidence="1">Cell membrane</location>
        <topology evidence="1">Peripheral membrane protein</topology>
    </subcellularLocation>
</comment>
<evidence type="ECO:0000256" key="7">
    <source>
        <dbReference type="SAM" id="Phobius"/>
    </source>
</evidence>
<evidence type="ECO:0000256" key="4">
    <source>
        <dbReference type="ARBA" id="ARBA00022679"/>
    </source>
</evidence>
<dbReference type="PANTHER" id="PTHR37316:SF2">
    <property type="entry name" value="TEICHOIC ACID RIBITOL-PHOSPHATE POLYMERASE TARK"/>
    <property type="match status" value="1"/>
</dbReference>
<dbReference type="PANTHER" id="PTHR37316">
    <property type="entry name" value="TEICHOIC ACID GLYCEROL-PHOSPHATE PRIMASE"/>
    <property type="match status" value="1"/>
</dbReference>
<keyword evidence="7" id="KW-0812">Transmembrane</keyword>
<dbReference type="Gene3D" id="3.40.50.12580">
    <property type="match status" value="1"/>
</dbReference>
<reference evidence="9" key="1">
    <citation type="submission" date="2019-05" db="EMBL/GenBank/DDBJ databases">
        <title>Complete genome sequencing of Absiella argi strain JCM 30884.</title>
        <authorList>
            <person name="Sakamoto M."/>
            <person name="Murakami T."/>
            <person name="Mori H."/>
        </authorList>
    </citation>
    <scope>NUCLEOTIDE SEQUENCE [LARGE SCALE GENOMIC DNA]</scope>
    <source>
        <strain evidence="9">JCM 30884</strain>
    </source>
</reference>
<dbReference type="RefSeq" id="WP_118277664.1">
    <property type="nucleotide sequence ID" value="NZ_AP019695.1"/>
</dbReference>
<accession>A0A6N4TML2</accession>
<dbReference type="Pfam" id="PF04464">
    <property type="entry name" value="Glyphos_transf"/>
    <property type="match status" value="1"/>
</dbReference>
<dbReference type="EMBL" id="AP019695">
    <property type="protein sequence ID" value="BBK23791.1"/>
    <property type="molecule type" value="Genomic_DNA"/>
</dbReference>
<dbReference type="SUPFAM" id="SSF53756">
    <property type="entry name" value="UDP-Glycosyltransferase/glycogen phosphorylase"/>
    <property type="match status" value="1"/>
</dbReference>
<evidence type="ECO:0000256" key="1">
    <source>
        <dbReference type="ARBA" id="ARBA00004202"/>
    </source>
</evidence>
<keyword evidence="5" id="KW-0777">Teichoic acid biosynthesis</keyword>
<sequence length="370" mass="43304">MSIQKKILYFVLKICSLLLPFFPIKKNKVTFVTLTSDNLCYDFAQIDKALKHEGGYDIHYILTTIHKTLWGQFSYFLNCIYQLFSINTSSVVIINDNNYVISNFKRRGVHVIQIWHACGAVKKFGNQISREYQIKDYDTILCTSEKWKPVYAEAFGVNENQVKVTGTPRSDLLFDKNYCEKLSQKLEYRYPQLKGKYVVLYAPTFRGNLVKGLRYEEIDIEKIAAQLPENFIILYRMHPLLKNVILGKANNVLNVSEDDLNELLARADCFISDYSSLIFDYSILERKEIMYVPDLEQYRKTLGLNIDYSTIPAQVCFTEDELLKAILDVDGWDREMVRDFKNVYFKYHDSKSVDRIVELIHEFVYGTKQN</sequence>
<dbReference type="GO" id="GO:0019350">
    <property type="term" value="P:teichoic acid biosynthetic process"/>
    <property type="evidence" value="ECO:0007669"/>
    <property type="project" value="UniProtKB-KW"/>
</dbReference>
<feature type="transmembrane region" description="Helical" evidence="7">
    <location>
        <begin position="7"/>
        <end position="24"/>
    </location>
</feature>
<keyword evidence="9" id="KW-1185">Reference proteome</keyword>
<keyword evidence="4" id="KW-0808">Transferase</keyword>
<protein>
    <submittedName>
        <fullName evidence="8">Teichoic acid biosynthesis protein B</fullName>
    </submittedName>
</protein>
<dbReference type="KEGG" id="aarg:Aargi30884_26940"/>
<dbReference type="GO" id="GO:0047355">
    <property type="term" value="F:CDP-glycerol glycerophosphotransferase activity"/>
    <property type="evidence" value="ECO:0007669"/>
    <property type="project" value="InterPro"/>
</dbReference>
<dbReference type="Proteomes" id="UP000464754">
    <property type="component" value="Chromosome"/>
</dbReference>
<dbReference type="InterPro" id="IPR007554">
    <property type="entry name" value="Glycerophosphate_synth"/>
</dbReference>
<keyword evidence="7" id="KW-1133">Transmembrane helix</keyword>
<dbReference type="AlphaFoldDB" id="A0A6N4TML2"/>
<evidence type="ECO:0000256" key="5">
    <source>
        <dbReference type="ARBA" id="ARBA00022944"/>
    </source>
</evidence>
<evidence type="ECO:0000256" key="6">
    <source>
        <dbReference type="ARBA" id="ARBA00023136"/>
    </source>
</evidence>
<evidence type="ECO:0000313" key="9">
    <source>
        <dbReference type="Proteomes" id="UP000464754"/>
    </source>
</evidence>
<dbReference type="InterPro" id="IPR043149">
    <property type="entry name" value="TagF_N"/>
</dbReference>
<gene>
    <name evidence="8" type="primary">tagB</name>
    <name evidence="8" type="ORF">Aargi30884_26940</name>
</gene>
<evidence type="ECO:0000313" key="8">
    <source>
        <dbReference type="EMBL" id="BBK23791.1"/>
    </source>
</evidence>
<evidence type="ECO:0000256" key="3">
    <source>
        <dbReference type="ARBA" id="ARBA00022475"/>
    </source>
</evidence>
<dbReference type="InterPro" id="IPR051612">
    <property type="entry name" value="Teichoic_Acid_Biosynth"/>
</dbReference>
<organism evidence="8 9">
    <name type="scientific">Amedibacterium intestinale</name>
    <dbReference type="NCBI Taxonomy" id="2583452"/>
    <lineage>
        <taxon>Bacteria</taxon>
        <taxon>Bacillati</taxon>
        <taxon>Bacillota</taxon>
        <taxon>Erysipelotrichia</taxon>
        <taxon>Erysipelotrichales</taxon>
        <taxon>Erysipelotrichaceae</taxon>
        <taxon>Amedibacterium</taxon>
    </lineage>
</organism>
<keyword evidence="3" id="KW-1003">Cell membrane</keyword>